<name>A0A921V4E5_SORBI</name>
<reference evidence="2" key="2">
    <citation type="submission" date="2020-10" db="EMBL/GenBank/DDBJ databases">
        <authorList>
            <person name="Cooper E.A."/>
            <person name="Brenton Z.W."/>
            <person name="Flinn B.S."/>
            <person name="Jenkins J."/>
            <person name="Shu S."/>
            <person name="Flowers D."/>
            <person name="Luo F."/>
            <person name="Wang Y."/>
            <person name="Xia P."/>
            <person name="Barry K."/>
            <person name="Daum C."/>
            <person name="Lipzen A."/>
            <person name="Yoshinaga Y."/>
            <person name="Schmutz J."/>
            <person name="Saski C."/>
            <person name="Vermerris W."/>
            <person name="Kresovich S."/>
        </authorList>
    </citation>
    <scope>NUCLEOTIDE SEQUENCE</scope>
</reference>
<proteinExistence type="predicted"/>
<dbReference type="Proteomes" id="UP000807115">
    <property type="component" value="Chromosome 1"/>
</dbReference>
<dbReference type="AlphaFoldDB" id="A0A921V4E5"/>
<comment type="caution">
    <text evidence="2">The sequence shown here is derived from an EMBL/GenBank/DDBJ whole genome shotgun (WGS) entry which is preliminary data.</text>
</comment>
<evidence type="ECO:0000256" key="1">
    <source>
        <dbReference type="SAM" id="MobiDB-lite"/>
    </source>
</evidence>
<gene>
    <name evidence="2" type="ORF">BDA96_01G561300</name>
</gene>
<sequence>MDVHLWCSCLPAGRGQPAARYMHAGGDRDPKRRRQREEKKLNTGGSEGQGSLLHTTPACIAYPSAGTWLSARPGGPVGIARSAGSDPAAVARGESTGLCVCARPDACRRRARALTWIAHVWIQRAISY</sequence>
<evidence type="ECO:0000313" key="2">
    <source>
        <dbReference type="EMBL" id="KAG0553046.1"/>
    </source>
</evidence>
<protein>
    <submittedName>
        <fullName evidence="2">Uncharacterized protein</fullName>
    </submittedName>
</protein>
<reference evidence="2" key="1">
    <citation type="journal article" date="2019" name="BMC Genomics">
        <title>A new reference genome for Sorghum bicolor reveals high levels of sequence similarity between sweet and grain genotypes: implications for the genetics of sugar metabolism.</title>
        <authorList>
            <person name="Cooper E.A."/>
            <person name="Brenton Z.W."/>
            <person name="Flinn B.S."/>
            <person name="Jenkins J."/>
            <person name="Shu S."/>
            <person name="Flowers D."/>
            <person name="Luo F."/>
            <person name="Wang Y."/>
            <person name="Xia P."/>
            <person name="Barry K."/>
            <person name="Daum C."/>
            <person name="Lipzen A."/>
            <person name="Yoshinaga Y."/>
            <person name="Schmutz J."/>
            <person name="Saski C."/>
            <person name="Vermerris W."/>
            <person name="Kresovich S."/>
        </authorList>
    </citation>
    <scope>NUCLEOTIDE SEQUENCE</scope>
</reference>
<evidence type="ECO:0000313" key="3">
    <source>
        <dbReference type="Proteomes" id="UP000807115"/>
    </source>
</evidence>
<dbReference type="EMBL" id="CM027680">
    <property type="protein sequence ID" value="KAG0553046.1"/>
    <property type="molecule type" value="Genomic_DNA"/>
</dbReference>
<accession>A0A921V4E5</accession>
<organism evidence="2 3">
    <name type="scientific">Sorghum bicolor</name>
    <name type="common">Sorghum</name>
    <name type="synonym">Sorghum vulgare</name>
    <dbReference type="NCBI Taxonomy" id="4558"/>
    <lineage>
        <taxon>Eukaryota</taxon>
        <taxon>Viridiplantae</taxon>
        <taxon>Streptophyta</taxon>
        <taxon>Embryophyta</taxon>
        <taxon>Tracheophyta</taxon>
        <taxon>Spermatophyta</taxon>
        <taxon>Magnoliopsida</taxon>
        <taxon>Liliopsida</taxon>
        <taxon>Poales</taxon>
        <taxon>Poaceae</taxon>
        <taxon>PACMAD clade</taxon>
        <taxon>Panicoideae</taxon>
        <taxon>Andropogonodae</taxon>
        <taxon>Andropogoneae</taxon>
        <taxon>Sorghinae</taxon>
        <taxon>Sorghum</taxon>
    </lineage>
</organism>
<feature type="compositionally biased region" description="Basic and acidic residues" evidence="1">
    <location>
        <begin position="25"/>
        <end position="41"/>
    </location>
</feature>
<feature type="region of interest" description="Disordered" evidence="1">
    <location>
        <begin position="20"/>
        <end position="53"/>
    </location>
</feature>